<reference evidence="2" key="1">
    <citation type="submission" date="2023-07" db="EMBL/GenBank/DDBJ databases">
        <title>Functional and genomic diversity of the sorghum phyllosphere microbiome.</title>
        <authorList>
            <person name="Shade A."/>
        </authorList>
    </citation>
    <scope>NUCLEOTIDE SEQUENCE</scope>
    <source>
        <strain evidence="2">SORGH_AS_0457</strain>
    </source>
</reference>
<evidence type="ECO:0000256" key="1">
    <source>
        <dbReference type="SAM" id="SignalP"/>
    </source>
</evidence>
<feature type="signal peptide" evidence="1">
    <location>
        <begin position="1"/>
        <end position="20"/>
    </location>
</feature>
<dbReference type="KEGG" id="srh:BAY15_1194"/>
<keyword evidence="1" id="KW-0732">Signal</keyword>
<evidence type="ECO:0000313" key="3">
    <source>
        <dbReference type="Proteomes" id="UP001226084"/>
    </source>
</evidence>
<dbReference type="RefSeq" id="WP_068850019.1">
    <property type="nucleotide sequence ID" value="NZ_CP016294.1"/>
</dbReference>
<protein>
    <recommendedName>
        <fullName evidence="4">DUF2846 domain-containing protein</fullName>
    </recommendedName>
</protein>
<accession>A0AAP5AJQ9</accession>
<organism evidence="2 3">
    <name type="scientific">Stenotrophomonas rhizophila</name>
    <dbReference type="NCBI Taxonomy" id="216778"/>
    <lineage>
        <taxon>Bacteria</taxon>
        <taxon>Pseudomonadati</taxon>
        <taxon>Pseudomonadota</taxon>
        <taxon>Gammaproteobacteria</taxon>
        <taxon>Lysobacterales</taxon>
        <taxon>Lysobacteraceae</taxon>
        <taxon>Stenotrophomonas</taxon>
    </lineage>
</organism>
<dbReference type="AlphaFoldDB" id="A0AAP5AJQ9"/>
<feature type="chain" id="PRO_5042832008" description="DUF2846 domain-containing protein" evidence="1">
    <location>
        <begin position="21"/>
        <end position="201"/>
    </location>
</feature>
<comment type="caution">
    <text evidence="2">The sequence shown here is derived from an EMBL/GenBank/DDBJ whole genome shotgun (WGS) entry which is preliminary data.</text>
</comment>
<proteinExistence type="predicted"/>
<sequence length="201" mass="22448">MMRFVLCVLSLFAFVAPVGARDFVKKSATQSVALPEPDKAQLIFLRPSSLFGGMYTMLSEVTPEGDRFISAIGGKDKVVYSTAPGRKMFVSNDGMRVHFMDADLEAGRRYYVLVRPVYGNGYQLRPIRRDGGSDYSMDNPDFINWVRQSRRVEALGSEPPMPARALPQLAKARELGWASWLAKTPAEHAELTLERADAVDR</sequence>
<dbReference type="EMBL" id="JAUTAS010000001">
    <property type="protein sequence ID" value="MDQ1109436.1"/>
    <property type="molecule type" value="Genomic_DNA"/>
</dbReference>
<evidence type="ECO:0008006" key="4">
    <source>
        <dbReference type="Google" id="ProtNLM"/>
    </source>
</evidence>
<dbReference type="Proteomes" id="UP001226084">
    <property type="component" value="Unassembled WGS sequence"/>
</dbReference>
<evidence type="ECO:0000313" key="2">
    <source>
        <dbReference type="EMBL" id="MDQ1109436.1"/>
    </source>
</evidence>
<name>A0AAP5AJQ9_9GAMM</name>
<gene>
    <name evidence="2" type="ORF">QE424_002595</name>
</gene>